<dbReference type="InterPro" id="IPR003409">
    <property type="entry name" value="MORN"/>
</dbReference>
<evidence type="ECO:0000256" key="2">
    <source>
        <dbReference type="SAM" id="Coils"/>
    </source>
</evidence>
<dbReference type="AlphaFoldDB" id="A0A422NND9"/>
<gene>
    <name evidence="3" type="ORF">TraAM80_03588</name>
</gene>
<protein>
    <submittedName>
        <fullName evidence="3">MORN Repeat Containing 1 protein</fullName>
    </submittedName>
</protein>
<dbReference type="Gene3D" id="2.20.110.10">
    <property type="entry name" value="Histone H3 K4-specific methyltransferase SET7/9 N-terminal domain"/>
    <property type="match status" value="6"/>
</dbReference>
<evidence type="ECO:0000313" key="3">
    <source>
        <dbReference type="EMBL" id="RNF06981.1"/>
    </source>
</evidence>
<evidence type="ECO:0000256" key="1">
    <source>
        <dbReference type="ARBA" id="ARBA00022737"/>
    </source>
</evidence>
<dbReference type="Pfam" id="PF02493">
    <property type="entry name" value="MORN"/>
    <property type="match status" value="18"/>
</dbReference>
<dbReference type="EMBL" id="MKGL01000096">
    <property type="protein sequence ID" value="RNF06981.1"/>
    <property type="molecule type" value="Genomic_DNA"/>
</dbReference>
<comment type="caution">
    <text evidence="3">The sequence shown here is derived from an EMBL/GenBank/DDBJ whole genome shotgun (WGS) entry which is preliminary data.</text>
</comment>
<reference evidence="3 4" key="1">
    <citation type="journal article" date="2018" name="BMC Genomics">
        <title>Genomic comparison of Trypanosoma conorhini and Trypanosoma rangeli to Trypanosoma cruzi strains of high and low virulence.</title>
        <authorList>
            <person name="Bradwell K.R."/>
            <person name="Koparde V.N."/>
            <person name="Matveyev A.V."/>
            <person name="Serrano M.G."/>
            <person name="Alves J.M."/>
            <person name="Parikh H."/>
            <person name="Huang B."/>
            <person name="Lee V."/>
            <person name="Espinosa-Alvarez O."/>
            <person name="Ortiz P.A."/>
            <person name="Costa-Martins A.G."/>
            <person name="Teixeira M.M."/>
            <person name="Buck G.A."/>
        </authorList>
    </citation>
    <scope>NUCLEOTIDE SEQUENCE [LARGE SCALE GENOMIC DNA]</scope>
    <source>
        <strain evidence="3 4">AM80</strain>
    </source>
</reference>
<dbReference type="VEuPathDB" id="TriTrypDB:TRSC58_01364"/>
<dbReference type="GeneID" id="40327521"/>
<dbReference type="RefSeq" id="XP_029239557.1">
    <property type="nucleotide sequence ID" value="XM_029380551.1"/>
</dbReference>
<keyword evidence="2" id="KW-0175">Coiled coil</keyword>
<dbReference type="OrthoDB" id="270720at2759"/>
<keyword evidence="4" id="KW-1185">Reference proteome</keyword>
<organism evidence="3 4">
    <name type="scientific">Trypanosoma rangeli</name>
    <dbReference type="NCBI Taxonomy" id="5698"/>
    <lineage>
        <taxon>Eukaryota</taxon>
        <taxon>Discoba</taxon>
        <taxon>Euglenozoa</taxon>
        <taxon>Kinetoplastea</taxon>
        <taxon>Metakinetoplastina</taxon>
        <taxon>Trypanosomatida</taxon>
        <taxon>Trypanosomatidae</taxon>
        <taxon>Trypanosoma</taxon>
        <taxon>Herpetosoma</taxon>
    </lineage>
</organism>
<dbReference type="PANTHER" id="PTHR23084:SF263">
    <property type="entry name" value="MORN REPEAT-CONTAINING PROTEIN 1"/>
    <property type="match status" value="1"/>
</dbReference>
<evidence type="ECO:0000313" key="4">
    <source>
        <dbReference type="Proteomes" id="UP000283634"/>
    </source>
</evidence>
<proteinExistence type="predicted"/>
<dbReference type="PANTHER" id="PTHR23084">
    <property type="entry name" value="PHOSPHATIDYLINOSITOL-4-PHOSPHATE 5-KINASE RELATED"/>
    <property type="match status" value="1"/>
</dbReference>
<name>A0A422NND9_TRYRA</name>
<sequence length="946" mass="103026">MPVMSGERNFANGDCHKGEAVKGNIKDGEGEFFWAATGASYVGMWLEDKPHGKGTYTIPGEEGYTYEGDFAKGERCGYGVCTFMNGGRYEGEWIGDKMHGKGKLFGAPGVDDFVEYTGFFVNGERSGASGECRYVNGNVYKGDWLHDKRHGHGELLLDRTSSTPGYTPRMGDPHIVEYKGEFRDDAPNGVGEFLYSDGSSYRGECAGFSRDGKGEHRTVKGDAYKGFFRLDRRCGKGVLHSKTGVYDGEWQDDLLEGHLSFRGDAAVLVGVGLIFYEGPCIKGEMTGNDVVAKYCDGSSYTGAMVAGKPNGAGILDKKRMTIPGIGEVMLRYEGEFTAGVLKGSGSGTFTLVTPDPRPAPPPPISAEVRGFIPRIDISGQYTGMWINGLPNGGGEWTWENRQSYRGTVKAGVPHGFGVFKSQEVDYEGSFLLGFPDGHGNICWKDINGNVERYEGTWKEGHLNGEGTLTLPGGSTYSGGWKNGVKEGRGVDSVVKNYSYTGEFKNGKRNGQGKIRVEREGYTYEGEFLMDELTGDGKMILDNGTVMVGSFSNGKPNGRLEISFPTLGVFQGELKNGKVVGTGTLLYPNGDKYEGEFIDGGKSLPLRHGNGVYTFIEGNVLECTWKQNVLHGDGVYITTTGDRSTRSYVDGVLRNLSSTNVDVLTYKNEFPNTLLEGALRERQQQQEHKLPIVSICRSLPKRTPNEKAVQPNVAQAMGQVTSRSSLTALPKPSNATSAIVVAPSRPPPLPFLVNSNSTSLETGVQNCESSARSFVAVTGTQIKEASGSLREWGSPNRCGGGGNSSISSSNADASSKLLARFQDGIGELLRHSRDMEEGKKTQINNRLLLLEGNKELMQKASAIRDSREDEIHQLTEELRQLNERIWQLSFVLHSPVIVGNKGATEVEVGRLDHLNSLKLSRRGVIEKLGELMREIEPPRSKVGTVKH</sequence>
<accession>A0A422NND9</accession>
<dbReference type="Proteomes" id="UP000283634">
    <property type="component" value="Unassembled WGS sequence"/>
</dbReference>
<dbReference type="OMA" id="LNERIWQ"/>
<feature type="coiled-coil region" evidence="2">
    <location>
        <begin position="856"/>
        <end position="883"/>
    </location>
</feature>
<keyword evidence="1" id="KW-0677">Repeat</keyword>
<dbReference type="SMART" id="SM00698">
    <property type="entry name" value="MORN"/>
    <property type="match status" value="17"/>
</dbReference>
<dbReference type="SUPFAM" id="SSF82185">
    <property type="entry name" value="Histone H3 K4-specific methyltransferase SET7/9 N-terminal domain"/>
    <property type="match status" value="5"/>
</dbReference>